<sequence>MRLLVLTYGTEGDTRPLAALCRALTDAGHEVLLLADGNTLASARRLAVPHAALSGNIQESLADLVSQGKGVNATVAALSGIANAQAESWMRQAAEAAAGCDGMIVAGLAAFVGLSIADRLGIPAIGAGMIPISPTSAFGSPFLPAGKLPSALNRGSHHLVNWLLWLSFRKSVNRARRQVLDQGPRHRLWTGHPMLYGVSPALLPPPADWPANARLCGQWLEPADGAWSPPAELEDFLKAGEPPVYVGFGSMTGFDREALLRAVFAGLEGERILFHPGWSGLPDVRLPQDCLVIGNTPHGWLLPRTSLAMHHGGSGTAHSACRAGVPSVVLPFAGDQFFWARQLARLGVADAPISTRQLDAGAIKAAVRFARLPATRSSAAALAQAMSREDGTATAVREIESALASNKGSHAWTR</sequence>
<dbReference type="KEGG" id="bbr:BB0480"/>
<gene>
    <name evidence="2" type="ordered locus">BB0480</name>
</gene>
<dbReference type="InterPro" id="IPR010610">
    <property type="entry name" value="EryCIII-like_C"/>
</dbReference>
<proteinExistence type="predicted"/>
<dbReference type="RefSeq" id="WP_010925830.1">
    <property type="nucleotide sequence ID" value="NC_002927.3"/>
</dbReference>
<dbReference type="AlphaFoldDB" id="A0A0H3LHB0"/>
<dbReference type="GO" id="GO:0017000">
    <property type="term" value="P:antibiotic biosynthetic process"/>
    <property type="evidence" value="ECO:0007669"/>
    <property type="project" value="UniProtKB-ARBA"/>
</dbReference>
<dbReference type="CDD" id="cd03784">
    <property type="entry name" value="GT1_Gtf-like"/>
    <property type="match status" value="1"/>
</dbReference>
<dbReference type="InterPro" id="IPR050426">
    <property type="entry name" value="Glycosyltransferase_28"/>
</dbReference>
<dbReference type="PANTHER" id="PTHR48050:SF13">
    <property type="entry name" value="STEROL 3-BETA-GLUCOSYLTRANSFERASE UGT80A2"/>
    <property type="match status" value="1"/>
</dbReference>
<dbReference type="Proteomes" id="UP000001027">
    <property type="component" value="Chromosome"/>
</dbReference>
<dbReference type="PANTHER" id="PTHR48050">
    <property type="entry name" value="STEROL 3-BETA-GLUCOSYLTRANSFERASE"/>
    <property type="match status" value="1"/>
</dbReference>
<dbReference type="eggNOG" id="COG1819">
    <property type="taxonomic scope" value="Bacteria"/>
</dbReference>
<organism evidence="2 3">
    <name type="scientific">Bordetella bronchiseptica (strain ATCC BAA-588 / NCTC 13252 / RB50)</name>
    <name type="common">Alcaligenes bronchisepticus</name>
    <dbReference type="NCBI Taxonomy" id="257310"/>
    <lineage>
        <taxon>Bacteria</taxon>
        <taxon>Pseudomonadati</taxon>
        <taxon>Pseudomonadota</taxon>
        <taxon>Betaproteobacteria</taxon>
        <taxon>Burkholderiales</taxon>
        <taxon>Alcaligenaceae</taxon>
        <taxon>Bordetella</taxon>
    </lineage>
</organism>
<name>A0A0H3LHB0_BORBR</name>
<dbReference type="Gene3D" id="3.40.50.2000">
    <property type="entry name" value="Glycogen Phosphorylase B"/>
    <property type="match status" value="2"/>
</dbReference>
<dbReference type="InterPro" id="IPR002213">
    <property type="entry name" value="UDP_glucos_trans"/>
</dbReference>
<dbReference type="SUPFAM" id="SSF53756">
    <property type="entry name" value="UDP-Glycosyltransferase/glycogen phosphorylase"/>
    <property type="match status" value="1"/>
</dbReference>
<accession>A0A0H3LHB0</accession>
<dbReference type="GO" id="GO:0008194">
    <property type="term" value="F:UDP-glycosyltransferase activity"/>
    <property type="evidence" value="ECO:0007669"/>
    <property type="project" value="InterPro"/>
</dbReference>
<dbReference type="Pfam" id="PF06722">
    <property type="entry name" value="EryCIII-like_C"/>
    <property type="match status" value="1"/>
</dbReference>
<evidence type="ECO:0000259" key="1">
    <source>
        <dbReference type="Pfam" id="PF06722"/>
    </source>
</evidence>
<evidence type="ECO:0000313" key="2">
    <source>
        <dbReference type="EMBL" id="CAE30979.1"/>
    </source>
</evidence>
<dbReference type="GO" id="GO:0016758">
    <property type="term" value="F:hexosyltransferase activity"/>
    <property type="evidence" value="ECO:0007669"/>
    <property type="project" value="UniProtKB-ARBA"/>
</dbReference>
<evidence type="ECO:0000313" key="3">
    <source>
        <dbReference type="Proteomes" id="UP000001027"/>
    </source>
</evidence>
<protein>
    <recommendedName>
        <fullName evidence="1">Erythromycin biosynthesis protein CIII-like C-terminal domain-containing protein</fullName>
    </recommendedName>
</protein>
<dbReference type="FunFam" id="3.40.50.2000:FF:000009">
    <property type="entry name" value="Sterol 3-beta-glucosyltransferase UGT80A2"/>
    <property type="match status" value="1"/>
</dbReference>
<dbReference type="HOGENOM" id="CLU_000537_8_0_4"/>
<dbReference type="EMBL" id="BX640438">
    <property type="protein sequence ID" value="CAE30979.1"/>
    <property type="molecule type" value="Genomic_DNA"/>
</dbReference>
<reference evidence="2 3" key="1">
    <citation type="journal article" date="2003" name="Nat. Genet.">
        <title>Comparative analysis of the genome sequences of Bordetella pertussis, Bordetella parapertussis and Bordetella bronchiseptica.</title>
        <authorList>
            <person name="Parkhill J."/>
            <person name="Sebaihia M."/>
            <person name="Preston A."/>
            <person name="Murphy L.D."/>
            <person name="Thomson N.R."/>
            <person name="Harris D.E."/>
            <person name="Holden M.T.G."/>
            <person name="Churcher C.M."/>
            <person name="Bentley S.D."/>
            <person name="Mungall K.L."/>
            <person name="Cerdeno-Tarraga A.-M."/>
            <person name="Temple L."/>
            <person name="James K.D."/>
            <person name="Harris B."/>
            <person name="Quail M.A."/>
            <person name="Achtman M."/>
            <person name="Atkin R."/>
            <person name="Baker S."/>
            <person name="Basham D."/>
            <person name="Bason N."/>
            <person name="Cherevach I."/>
            <person name="Chillingworth T."/>
            <person name="Collins M."/>
            <person name="Cronin A."/>
            <person name="Davis P."/>
            <person name="Doggett J."/>
            <person name="Feltwell T."/>
            <person name="Goble A."/>
            <person name="Hamlin N."/>
            <person name="Hauser H."/>
            <person name="Holroyd S."/>
            <person name="Jagels K."/>
            <person name="Leather S."/>
            <person name="Moule S."/>
            <person name="Norberczak H."/>
            <person name="O'Neil S."/>
            <person name="Ormond D."/>
            <person name="Price C."/>
            <person name="Rabbinowitsch E."/>
            <person name="Rutter S."/>
            <person name="Sanders M."/>
            <person name="Saunders D."/>
            <person name="Seeger K."/>
            <person name="Sharp S."/>
            <person name="Simmonds M."/>
            <person name="Skelton J."/>
            <person name="Squares R."/>
            <person name="Squares S."/>
            <person name="Stevens K."/>
            <person name="Unwin L."/>
            <person name="Whitehead S."/>
            <person name="Barrell B.G."/>
            <person name="Maskell D.J."/>
        </authorList>
    </citation>
    <scope>NUCLEOTIDE SEQUENCE [LARGE SCALE GENOMIC DNA]</scope>
    <source>
        <strain evidence="2 3">ATCC BAA-588 / NCTC 13252 / RB50</strain>
    </source>
</reference>
<feature type="domain" description="Erythromycin biosynthesis protein CIII-like C-terminal" evidence="1">
    <location>
        <begin position="285"/>
        <end position="389"/>
    </location>
</feature>